<keyword evidence="1" id="KW-1133">Transmembrane helix</keyword>
<feature type="non-terminal residue" evidence="2">
    <location>
        <position position="1"/>
    </location>
</feature>
<feature type="transmembrane region" description="Helical" evidence="1">
    <location>
        <begin position="33"/>
        <end position="56"/>
    </location>
</feature>
<evidence type="ECO:0000313" key="3">
    <source>
        <dbReference type="Proteomes" id="UP001162483"/>
    </source>
</evidence>
<keyword evidence="3" id="KW-1185">Reference proteome</keyword>
<sequence>PYLRHHSRPRLSITGSWPVITRQRPVIYNDYRWGGGLFCLLTILLPFSLGTLLWMASSVLTVKHQHTSP</sequence>
<organism evidence="2 3">
    <name type="scientific">Staurois parvus</name>
    <dbReference type="NCBI Taxonomy" id="386267"/>
    <lineage>
        <taxon>Eukaryota</taxon>
        <taxon>Metazoa</taxon>
        <taxon>Chordata</taxon>
        <taxon>Craniata</taxon>
        <taxon>Vertebrata</taxon>
        <taxon>Euteleostomi</taxon>
        <taxon>Amphibia</taxon>
        <taxon>Batrachia</taxon>
        <taxon>Anura</taxon>
        <taxon>Neobatrachia</taxon>
        <taxon>Ranoidea</taxon>
        <taxon>Ranidae</taxon>
        <taxon>Staurois</taxon>
    </lineage>
</organism>
<accession>A0ABN9HQZ1</accession>
<evidence type="ECO:0000256" key="1">
    <source>
        <dbReference type="SAM" id="Phobius"/>
    </source>
</evidence>
<dbReference type="Proteomes" id="UP001162483">
    <property type="component" value="Unassembled WGS sequence"/>
</dbReference>
<keyword evidence="1" id="KW-0472">Membrane</keyword>
<name>A0ABN9HQZ1_9NEOB</name>
<proteinExistence type="predicted"/>
<keyword evidence="1" id="KW-0812">Transmembrane</keyword>
<comment type="caution">
    <text evidence="2">The sequence shown here is derived from an EMBL/GenBank/DDBJ whole genome shotgun (WGS) entry which is preliminary data.</text>
</comment>
<evidence type="ECO:0000313" key="2">
    <source>
        <dbReference type="EMBL" id="CAI9624209.1"/>
    </source>
</evidence>
<dbReference type="EMBL" id="CATNWA010021854">
    <property type="protein sequence ID" value="CAI9624209.1"/>
    <property type="molecule type" value="Genomic_DNA"/>
</dbReference>
<gene>
    <name evidence="2" type="ORF">SPARVUS_LOCUS16607570</name>
</gene>
<reference evidence="2" key="1">
    <citation type="submission" date="2023-05" db="EMBL/GenBank/DDBJ databases">
        <authorList>
            <person name="Stuckert A."/>
        </authorList>
    </citation>
    <scope>NUCLEOTIDE SEQUENCE</scope>
</reference>
<protein>
    <submittedName>
        <fullName evidence="2">Uncharacterized protein</fullName>
    </submittedName>
</protein>